<dbReference type="GO" id="GO:0008233">
    <property type="term" value="F:peptidase activity"/>
    <property type="evidence" value="ECO:0007669"/>
    <property type="project" value="UniProtKB-KW"/>
</dbReference>
<dbReference type="Gene3D" id="3.40.630.10">
    <property type="entry name" value="Zn peptidases"/>
    <property type="match status" value="1"/>
</dbReference>
<reference evidence="5 6" key="1">
    <citation type="submission" date="2020-08" db="EMBL/GenBank/DDBJ databases">
        <title>Genomic Encyclopedia of Type Strains, Phase III (KMG-III): the genomes of soil and plant-associated and newly described type strains.</title>
        <authorList>
            <person name="Whitman W."/>
        </authorList>
    </citation>
    <scope>NUCLEOTIDE SEQUENCE [LARGE SCALE GENOMIC DNA]</scope>
    <source>
        <strain evidence="5 6">CECT 3302</strain>
    </source>
</reference>
<keyword evidence="2" id="KW-0479">Metal-binding</keyword>
<dbReference type="SUPFAM" id="SSF53187">
    <property type="entry name" value="Zn-dependent exopeptidases"/>
    <property type="match status" value="1"/>
</dbReference>
<evidence type="ECO:0000256" key="3">
    <source>
        <dbReference type="ARBA" id="ARBA00022801"/>
    </source>
</evidence>
<dbReference type="InterPro" id="IPR002933">
    <property type="entry name" value="Peptidase_M20"/>
</dbReference>
<evidence type="ECO:0000313" key="6">
    <source>
        <dbReference type="Proteomes" id="UP000577707"/>
    </source>
</evidence>
<dbReference type="Pfam" id="PF07687">
    <property type="entry name" value="M20_dimer"/>
    <property type="match status" value="1"/>
</dbReference>
<sequence length="460" mass="47794">MTAHDDRDVAVLETLADRIDAGTPALMTDLEHLVRIPSVSSLPRHHHDVERSATEVARLLTAEGLDAAVVRADGGLPSVIGHRPAPPGASTVLLYAHHDVQPTGDPDGWTGAPFEPVERDGRLYGRGAADDKAGLAVHLAAIRALGPDLPVGVIVLVEGEEEIGSPTLPALLAEHRDRLAADVVVIADALNWEVGTPALTVSLRGLVEVTVEVATLEHPLHSGAFGGVVPDALAVLVRMLAGLHDDTGAVAVPGLVARSVSSPVEYDEQQLRADAALLPGVGLTGAGSLTDRLWHQPSVTVTGIDCPSVAEAPNALAATARAKISVRLAPGDDPDRALHALTEHLRATTPHGAHVRVVPGIRAHPFEADPTGPAHRLALEAFRAAWPESTPVAIGVGGTIPLVHLLSSVFPHAAVLVTGVEDPDTRAHGYDESLHLGDFRNACLAEALLLQRLGGSSSVG</sequence>
<dbReference type="InterPro" id="IPR051458">
    <property type="entry name" value="Cyt/Met_Dipeptidase"/>
</dbReference>
<dbReference type="Proteomes" id="UP000577707">
    <property type="component" value="Unassembled WGS sequence"/>
</dbReference>
<dbReference type="PANTHER" id="PTHR43270:SF12">
    <property type="entry name" value="SUCCINYL-DIAMINOPIMELATE DESUCCINYLASE"/>
    <property type="match status" value="1"/>
</dbReference>
<dbReference type="RefSeq" id="WP_183542502.1">
    <property type="nucleotide sequence ID" value="NZ_BMQT01000004.1"/>
</dbReference>
<organism evidence="5 6">
    <name type="scientific">Nocardioides albus</name>
    <dbReference type="NCBI Taxonomy" id="1841"/>
    <lineage>
        <taxon>Bacteria</taxon>
        <taxon>Bacillati</taxon>
        <taxon>Actinomycetota</taxon>
        <taxon>Actinomycetes</taxon>
        <taxon>Propionibacteriales</taxon>
        <taxon>Nocardioidaceae</taxon>
        <taxon>Nocardioides</taxon>
    </lineage>
</organism>
<dbReference type="InterPro" id="IPR011650">
    <property type="entry name" value="Peptidase_M20_dimer"/>
</dbReference>
<proteinExistence type="predicted"/>
<dbReference type="GO" id="GO:0046872">
    <property type="term" value="F:metal ion binding"/>
    <property type="evidence" value="ECO:0007669"/>
    <property type="project" value="UniProtKB-KW"/>
</dbReference>
<keyword evidence="6" id="KW-1185">Reference proteome</keyword>
<dbReference type="Gene3D" id="3.30.70.360">
    <property type="match status" value="1"/>
</dbReference>
<evidence type="ECO:0000259" key="4">
    <source>
        <dbReference type="Pfam" id="PF07687"/>
    </source>
</evidence>
<dbReference type="PANTHER" id="PTHR43270">
    <property type="entry name" value="BETA-ALA-HIS DIPEPTIDASE"/>
    <property type="match status" value="1"/>
</dbReference>
<dbReference type="EMBL" id="JACHXG010000002">
    <property type="protein sequence ID" value="MBB3087882.1"/>
    <property type="molecule type" value="Genomic_DNA"/>
</dbReference>
<dbReference type="Pfam" id="PF01546">
    <property type="entry name" value="Peptidase_M20"/>
    <property type="match status" value="1"/>
</dbReference>
<keyword evidence="1" id="KW-0645">Protease</keyword>
<dbReference type="NCBIfam" id="NF005914">
    <property type="entry name" value="PRK07907.1"/>
    <property type="match status" value="1"/>
</dbReference>
<keyword evidence="3" id="KW-0378">Hydrolase</keyword>
<accession>A0A7W5F7H5</accession>
<dbReference type="AlphaFoldDB" id="A0A7W5F7H5"/>
<evidence type="ECO:0000256" key="2">
    <source>
        <dbReference type="ARBA" id="ARBA00022723"/>
    </source>
</evidence>
<dbReference type="GO" id="GO:0006508">
    <property type="term" value="P:proteolysis"/>
    <property type="evidence" value="ECO:0007669"/>
    <property type="project" value="UniProtKB-KW"/>
</dbReference>
<name>A0A7W5F7H5_9ACTN</name>
<feature type="domain" description="Peptidase M20 dimerisation" evidence="4">
    <location>
        <begin position="202"/>
        <end position="351"/>
    </location>
</feature>
<protein>
    <submittedName>
        <fullName evidence="5">Acetylornithine deacetylase/succinyl-diaminopimelate desuccinylase-like protein</fullName>
    </submittedName>
</protein>
<gene>
    <name evidence="5" type="ORF">FHS12_000815</name>
</gene>
<comment type="caution">
    <text evidence="5">The sequence shown here is derived from an EMBL/GenBank/DDBJ whole genome shotgun (WGS) entry which is preliminary data.</text>
</comment>
<evidence type="ECO:0000313" key="5">
    <source>
        <dbReference type="EMBL" id="MBB3087882.1"/>
    </source>
</evidence>
<evidence type="ECO:0000256" key="1">
    <source>
        <dbReference type="ARBA" id="ARBA00022670"/>
    </source>
</evidence>